<dbReference type="InterPro" id="IPR050445">
    <property type="entry name" value="Bact_polysacc_biosynth/exp"/>
</dbReference>
<evidence type="ECO:0000256" key="5">
    <source>
        <dbReference type="ARBA" id="ARBA00023136"/>
    </source>
</evidence>
<feature type="coiled-coil region" evidence="6">
    <location>
        <begin position="142"/>
        <end position="183"/>
    </location>
</feature>
<dbReference type="GO" id="GO:0004713">
    <property type="term" value="F:protein tyrosine kinase activity"/>
    <property type="evidence" value="ECO:0007669"/>
    <property type="project" value="TreeGrafter"/>
</dbReference>
<reference evidence="9 10" key="1">
    <citation type="submission" date="2018-08" db="EMBL/GenBank/DDBJ databases">
        <title>Draft genome of candidate division NPL-UPA2 bacterium Unc8 that adapted to ultra-basic serpentinizing groundwater.</title>
        <authorList>
            <person name="Ishii S."/>
            <person name="Suzuki S."/>
            <person name="Nealson K.H."/>
        </authorList>
    </citation>
    <scope>NUCLEOTIDE SEQUENCE [LARGE SCALE GENOMIC DNA]</scope>
    <source>
        <strain evidence="9">Unc8</strain>
    </source>
</reference>
<dbReference type="GO" id="GO:0005886">
    <property type="term" value="C:plasma membrane"/>
    <property type="evidence" value="ECO:0007669"/>
    <property type="project" value="UniProtKB-SubCell"/>
</dbReference>
<dbReference type="Pfam" id="PF02706">
    <property type="entry name" value="Wzz"/>
    <property type="match status" value="1"/>
</dbReference>
<keyword evidence="2" id="KW-1003">Cell membrane</keyword>
<dbReference type="AlphaFoldDB" id="A0A399FWQ2"/>
<dbReference type="EMBL" id="NDHY01000003">
    <property type="protein sequence ID" value="RII00601.1"/>
    <property type="molecule type" value="Genomic_DNA"/>
</dbReference>
<feature type="domain" description="Polysaccharide chain length determinant N-terminal" evidence="8">
    <location>
        <begin position="12"/>
        <end position="60"/>
    </location>
</feature>
<evidence type="ECO:0000256" key="1">
    <source>
        <dbReference type="ARBA" id="ARBA00004651"/>
    </source>
</evidence>
<keyword evidence="3 7" id="KW-0812">Transmembrane</keyword>
<dbReference type="PANTHER" id="PTHR32309:SF13">
    <property type="entry name" value="FERRIC ENTEROBACTIN TRANSPORT PROTEIN FEPE"/>
    <property type="match status" value="1"/>
</dbReference>
<comment type="caution">
    <text evidence="9">The sequence shown here is derived from an EMBL/GenBank/DDBJ whole genome shotgun (WGS) entry which is preliminary data.</text>
</comment>
<evidence type="ECO:0000313" key="9">
    <source>
        <dbReference type="EMBL" id="RII00601.1"/>
    </source>
</evidence>
<evidence type="ECO:0000256" key="7">
    <source>
        <dbReference type="SAM" id="Phobius"/>
    </source>
</evidence>
<keyword evidence="5 7" id="KW-0472">Membrane</keyword>
<gene>
    <name evidence="9" type="ORF">B9J77_02430</name>
</gene>
<evidence type="ECO:0000256" key="3">
    <source>
        <dbReference type="ARBA" id="ARBA00022692"/>
    </source>
</evidence>
<accession>A0A399FWQ2</accession>
<feature type="transmembrane region" description="Helical" evidence="7">
    <location>
        <begin position="29"/>
        <end position="47"/>
    </location>
</feature>
<evidence type="ECO:0000256" key="4">
    <source>
        <dbReference type="ARBA" id="ARBA00022989"/>
    </source>
</evidence>
<keyword evidence="4 7" id="KW-1133">Transmembrane helix</keyword>
<evidence type="ECO:0000256" key="2">
    <source>
        <dbReference type="ARBA" id="ARBA00022475"/>
    </source>
</evidence>
<dbReference type="Proteomes" id="UP000266287">
    <property type="component" value="Unassembled WGS sequence"/>
</dbReference>
<name>A0A399FWQ2_UNCN2</name>
<sequence>MDQKQEVHSEFDEINLMDYLNVILRRKRLIFFGFVLAVAGAGVFSYISPRIYRAETILEIGYIKEVVEAIEASSQIIEKLKLGVYERLIRARLGIPEEKNIEVKSENPGGTNLLKIEAEDTEPKLTKAILQEINNLILSNHQEQIKVKKELFENDIERLRTKIISLEEENESIRTQIEILEKVPLKEQTPASQFALFATKERLEIRKREIENLYLGINSHKRLLENIRSTKVIKAPLIPKVPIKPRPALNMSVAGILGIFFGTFLAFLQESLQKSKTKS</sequence>
<dbReference type="InterPro" id="IPR003856">
    <property type="entry name" value="LPS_length_determ_N"/>
</dbReference>
<comment type="subcellular location">
    <subcellularLocation>
        <location evidence="1">Cell membrane</location>
        <topology evidence="1">Multi-pass membrane protein</topology>
    </subcellularLocation>
</comment>
<organism evidence="9 10">
    <name type="scientific">candidate division NPL-UPA2 bacterium Unc8</name>
    <dbReference type="NCBI Taxonomy" id="1980939"/>
    <lineage>
        <taxon>Bacteria</taxon>
    </lineage>
</organism>
<protein>
    <recommendedName>
        <fullName evidence="8">Polysaccharide chain length determinant N-terminal domain-containing protein</fullName>
    </recommendedName>
</protein>
<keyword evidence="6" id="KW-0175">Coiled coil</keyword>
<dbReference type="PANTHER" id="PTHR32309">
    <property type="entry name" value="TYROSINE-PROTEIN KINASE"/>
    <property type="match status" value="1"/>
</dbReference>
<proteinExistence type="predicted"/>
<feature type="transmembrane region" description="Helical" evidence="7">
    <location>
        <begin position="248"/>
        <end position="268"/>
    </location>
</feature>
<evidence type="ECO:0000259" key="8">
    <source>
        <dbReference type="Pfam" id="PF02706"/>
    </source>
</evidence>
<evidence type="ECO:0000256" key="6">
    <source>
        <dbReference type="SAM" id="Coils"/>
    </source>
</evidence>
<evidence type="ECO:0000313" key="10">
    <source>
        <dbReference type="Proteomes" id="UP000266287"/>
    </source>
</evidence>